<comment type="caution">
    <text evidence="3">The sequence shown here is derived from an EMBL/GenBank/DDBJ whole genome shotgun (WGS) entry which is preliminary data.</text>
</comment>
<evidence type="ECO:0000256" key="2">
    <source>
        <dbReference type="SAM" id="SignalP"/>
    </source>
</evidence>
<accession>A0ABQ3F230</accession>
<evidence type="ECO:0000313" key="4">
    <source>
        <dbReference type="Proteomes" id="UP000642673"/>
    </source>
</evidence>
<protein>
    <recommendedName>
        <fullName evidence="5">Secreted protein</fullName>
    </recommendedName>
</protein>
<dbReference type="Proteomes" id="UP000642673">
    <property type="component" value="Unassembled WGS sequence"/>
</dbReference>
<feature type="signal peptide" evidence="2">
    <location>
        <begin position="1"/>
        <end position="31"/>
    </location>
</feature>
<evidence type="ECO:0000256" key="1">
    <source>
        <dbReference type="SAM" id="MobiDB-lite"/>
    </source>
</evidence>
<keyword evidence="4" id="KW-1185">Reference proteome</keyword>
<name>A0ABQ3F230_9ACTN</name>
<proteinExistence type="predicted"/>
<evidence type="ECO:0008006" key="5">
    <source>
        <dbReference type="Google" id="ProtNLM"/>
    </source>
</evidence>
<keyword evidence="2" id="KW-0732">Signal</keyword>
<reference evidence="4" key="1">
    <citation type="journal article" date="2019" name="Int. J. Syst. Evol. Microbiol.">
        <title>The Global Catalogue of Microorganisms (GCM) 10K type strain sequencing project: providing services to taxonomists for standard genome sequencing and annotation.</title>
        <authorList>
            <consortium name="The Broad Institute Genomics Platform"/>
            <consortium name="The Broad Institute Genome Sequencing Center for Infectious Disease"/>
            <person name="Wu L."/>
            <person name="Ma J."/>
        </authorList>
    </citation>
    <scope>NUCLEOTIDE SEQUENCE [LARGE SCALE GENOMIC DNA]</scope>
    <source>
        <strain evidence="4">JCM 4738</strain>
    </source>
</reference>
<evidence type="ECO:0000313" key="3">
    <source>
        <dbReference type="EMBL" id="GHB76072.1"/>
    </source>
</evidence>
<dbReference type="EMBL" id="BMVP01000013">
    <property type="protein sequence ID" value="GHB76072.1"/>
    <property type="molecule type" value="Genomic_DNA"/>
</dbReference>
<gene>
    <name evidence="3" type="ORF">GCM10010347_53240</name>
</gene>
<feature type="chain" id="PRO_5045434059" description="Secreted protein" evidence="2">
    <location>
        <begin position="32"/>
        <end position="98"/>
    </location>
</feature>
<organism evidence="3 4">
    <name type="scientific">Streptomyces cirratus</name>
    <dbReference type="NCBI Taxonomy" id="68187"/>
    <lineage>
        <taxon>Bacteria</taxon>
        <taxon>Bacillati</taxon>
        <taxon>Actinomycetota</taxon>
        <taxon>Actinomycetes</taxon>
        <taxon>Kitasatosporales</taxon>
        <taxon>Streptomycetaceae</taxon>
        <taxon>Streptomyces</taxon>
    </lineage>
</organism>
<sequence length="98" mass="9920">MTKNQMVTQGNGRVYGIRGRVVLAAAGLALALGTAATGIAQGALSDGSGTHLRLGDVGWNHTNPHVLADGAGDVGWNNPQPGTTPAPQPLNPTDVGWN</sequence>
<feature type="region of interest" description="Disordered" evidence="1">
    <location>
        <begin position="68"/>
        <end position="98"/>
    </location>
</feature>